<dbReference type="InterPro" id="IPR005149">
    <property type="entry name" value="Tscrpt_reg_PadR_N"/>
</dbReference>
<dbReference type="PANTHER" id="PTHR43252">
    <property type="entry name" value="TRANSCRIPTIONAL REGULATOR YQJI"/>
    <property type="match status" value="1"/>
</dbReference>
<feature type="compositionally biased region" description="Gly residues" evidence="1">
    <location>
        <begin position="81"/>
        <end position="114"/>
    </location>
</feature>
<evidence type="ECO:0000256" key="1">
    <source>
        <dbReference type="SAM" id="MobiDB-lite"/>
    </source>
</evidence>
<organism evidence="3 4">
    <name type="scientific">Parafrankia soli</name>
    <dbReference type="NCBI Taxonomy" id="2599596"/>
    <lineage>
        <taxon>Bacteria</taxon>
        <taxon>Bacillati</taxon>
        <taxon>Actinomycetota</taxon>
        <taxon>Actinomycetes</taxon>
        <taxon>Frankiales</taxon>
        <taxon>Frankiaceae</taxon>
        <taxon>Parafrankia</taxon>
    </lineage>
</organism>
<comment type="caution">
    <text evidence="3">The sequence shown here is derived from an EMBL/GenBank/DDBJ whole genome shotgun (WGS) entry which is preliminary data.</text>
</comment>
<dbReference type="PANTHER" id="PTHR43252:SF2">
    <property type="entry name" value="TRANSCRIPTION REGULATOR, PADR-LIKE FAMILY"/>
    <property type="match status" value="1"/>
</dbReference>
<feature type="region of interest" description="Disordered" evidence="1">
    <location>
        <begin position="275"/>
        <end position="320"/>
    </location>
</feature>
<name>A0A1S1PP28_9ACTN</name>
<reference evidence="4" key="1">
    <citation type="submission" date="2016-07" db="EMBL/GenBank/DDBJ databases">
        <title>Frankia sp. NRRL B-16219 Genome sequencing.</title>
        <authorList>
            <person name="Ghodhbane-Gtari F."/>
            <person name="Swanson E."/>
            <person name="Gueddou A."/>
            <person name="Louati M."/>
            <person name="Nouioui I."/>
            <person name="Hezbri K."/>
            <person name="Abebe-Akele F."/>
            <person name="Simpson S."/>
            <person name="Morris K."/>
            <person name="Thomas K."/>
            <person name="Gtari M."/>
            <person name="Tisa L.S."/>
        </authorList>
    </citation>
    <scope>NUCLEOTIDE SEQUENCE [LARGE SCALE GENOMIC DNA]</scope>
    <source>
        <strain evidence="4">NRRL B-16219</strain>
    </source>
</reference>
<feature type="compositionally biased region" description="Basic and acidic residues" evidence="1">
    <location>
        <begin position="46"/>
        <end position="80"/>
    </location>
</feature>
<sequence length="320" mass="32672">MSSHAMPGWDARWDTWGRYLPFDPTRLLDPARLLALAEAARGSCRPGEHSHVHGEHRGHAHGEHRSHMHGDHGPGEHGGDHGPGPRGRGGRGGRGGRPGGPFGPGGFGPGGWPFGRGFPPGPGFGRGARVARGDVREALLALLAEEPMHGYQMIGELASRSGGVWRPSPGSVYPVLSLLADEGLVRAEERDGRRVFHLTDAGRAHVEARAGTAKPWETAAASADDETTALRTLAFGVGAAVVQVAQAGDADQIAAARDLLTETRRGLYRILAGDLTDSPAAGPAEDGGAGSGPAGTAGATDPGPAGGGASAPGGQPKDLG</sequence>
<dbReference type="AlphaFoldDB" id="A0A1S1PP28"/>
<evidence type="ECO:0000259" key="2">
    <source>
        <dbReference type="Pfam" id="PF03551"/>
    </source>
</evidence>
<proteinExistence type="predicted"/>
<dbReference type="InterPro" id="IPR036388">
    <property type="entry name" value="WH-like_DNA-bd_sf"/>
</dbReference>
<keyword evidence="4" id="KW-1185">Reference proteome</keyword>
<evidence type="ECO:0000313" key="3">
    <source>
        <dbReference type="EMBL" id="OHV22492.1"/>
    </source>
</evidence>
<dbReference type="Gene3D" id="1.10.10.10">
    <property type="entry name" value="Winged helix-like DNA-binding domain superfamily/Winged helix DNA-binding domain"/>
    <property type="match status" value="1"/>
</dbReference>
<feature type="compositionally biased region" description="Gly residues" evidence="1">
    <location>
        <begin position="285"/>
        <end position="295"/>
    </location>
</feature>
<dbReference type="EMBL" id="MAXA01000246">
    <property type="protein sequence ID" value="OHV22492.1"/>
    <property type="molecule type" value="Genomic_DNA"/>
</dbReference>
<accession>A0A1S1PP28</accession>
<dbReference type="OrthoDB" id="1683430at2"/>
<dbReference type="InterPro" id="IPR036390">
    <property type="entry name" value="WH_DNA-bd_sf"/>
</dbReference>
<dbReference type="RefSeq" id="WP_071066130.1">
    <property type="nucleotide sequence ID" value="NZ_MAXA01000246.1"/>
</dbReference>
<protein>
    <submittedName>
        <fullName evidence="3">PadR family transcriptional regulator</fullName>
    </submittedName>
</protein>
<feature type="region of interest" description="Disordered" evidence="1">
    <location>
        <begin position="44"/>
        <end position="125"/>
    </location>
</feature>
<gene>
    <name evidence="3" type="ORF">BBK14_06860</name>
</gene>
<dbReference type="Proteomes" id="UP000179769">
    <property type="component" value="Unassembled WGS sequence"/>
</dbReference>
<feature type="domain" description="Transcription regulator PadR N-terminal" evidence="2">
    <location>
        <begin position="139"/>
        <end position="207"/>
    </location>
</feature>
<dbReference type="Pfam" id="PF03551">
    <property type="entry name" value="PadR"/>
    <property type="match status" value="1"/>
</dbReference>
<evidence type="ECO:0000313" key="4">
    <source>
        <dbReference type="Proteomes" id="UP000179769"/>
    </source>
</evidence>
<dbReference type="SUPFAM" id="SSF46785">
    <property type="entry name" value="Winged helix' DNA-binding domain"/>
    <property type="match status" value="1"/>
</dbReference>